<keyword evidence="2 5" id="KW-0645">Protease</keyword>
<evidence type="ECO:0000313" key="5">
    <source>
        <dbReference type="EMBL" id="UOK70183.1"/>
    </source>
</evidence>
<dbReference type="AlphaFoldDB" id="A0A9E7A0H8"/>
<dbReference type="Pfam" id="PF04586">
    <property type="entry name" value="Peptidase_S78"/>
    <property type="match status" value="1"/>
</dbReference>
<dbReference type="KEGG" id="apol:K9D25_15800"/>
<dbReference type="EMBL" id="CP083239">
    <property type="protein sequence ID" value="UOK70183.1"/>
    <property type="molecule type" value="Genomic_DNA"/>
</dbReference>
<keyword evidence="1" id="KW-1188">Viral release from host cell</keyword>
<name>A0A9E7A0H8_9HYPH</name>
<evidence type="ECO:0000256" key="2">
    <source>
        <dbReference type="ARBA" id="ARBA00022670"/>
    </source>
</evidence>
<dbReference type="RefSeq" id="WP_244376587.1">
    <property type="nucleotide sequence ID" value="NZ_CP083239.1"/>
</dbReference>
<feature type="domain" description="Prohead serine protease" evidence="4">
    <location>
        <begin position="17"/>
        <end position="165"/>
    </location>
</feature>
<evidence type="ECO:0000256" key="1">
    <source>
        <dbReference type="ARBA" id="ARBA00022612"/>
    </source>
</evidence>
<proteinExistence type="predicted"/>
<evidence type="ECO:0000256" key="3">
    <source>
        <dbReference type="ARBA" id="ARBA00022801"/>
    </source>
</evidence>
<evidence type="ECO:0000259" key="4">
    <source>
        <dbReference type="Pfam" id="PF04586"/>
    </source>
</evidence>
<keyword evidence="3" id="KW-0378">Hydrolase</keyword>
<evidence type="ECO:0000313" key="6">
    <source>
        <dbReference type="Proteomes" id="UP000831684"/>
    </source>
</evidence>
<dbReference type="NCBIfam" id="TIGR01543">
    <property type="entry name" value="proheadase_HK97"/>
    <property type="match status" value="1"/>
</dbReference>
<dbReference type="InterPro" id="IPR054613">
    <property type="entry name" value="Peptidase_S78_dom"/>
</dbReference>
<dbReference type="Proteomes" id="UP000831684">
    <property type="component" value="Chromosome"/>
</dbReference>
<protein>
    <submittedName>
        <fullName evidence="5">HK97 family phage prohead protease</fullName>
    </submittedName>
</protein>
<dbReference type="InterPro" id="IPR006433">
    <property type="entry name" value="Prohead_protease"/>
</dbReference>
<gene>
    <name evidence="5" type="ORF">K9D25_15800</name>
</gene>
<organism evidence="5 6">
    <name type="scientific">Ancylobacter polymorphus</name>
    <dbReference type="NCBI Taxonomy" id="223390"/>
    <lineage>
        <taxon>Bacteria</taxon>
        <taxon>Pseudomonadati</taxon>
        <taxon>Pseudomonadota</taxon>
        <taxon>Alphaproteobacteria</taxon>
        <taxon>Hyphomicrobiales</taxon>
        <taxon>Xanthobacteraceae</taxon>
        <taxon>Ancylobacter</taxon>
    </lineage>
</organism>
<dbReference type="GO" id="GO:0008233">
    <property type="term" value="F:peptidase activity"/>
    <property type="evidence" value="ECO:0007669"/>
    <property type="project" value="UniProtKB-KW"/>
</dbReference>
<dbReference type="GO" id="GO:0006508">
    <property type="term" value="P:proteolysis"/>
    <property type="evidence" value="ECO:0007669"/>
    <property type="project" value="UniProtKB-KW"/>
</dbReference>
<reference evidence="5" key="1">
    <citation type="submission" date="2021-09" db="EMBL/GenBank/DDBJ databases">
        <title>Network and meta-omics reveal the key degrader and cooperation patterns in an efficient 1,4-dioxane-degrading microbial community.</title>
        <authorList>
            <person name="Dai C."/>
        </authorList>
    </citation>
    <scope>NUCLEOTIDE SEQUENCE</scope>
    <source>
        <strain evidence="5">ZM13</strain>
    </source>
</reference>
<sequence length="230" mass="25274">MKIKDSGQHKTKSFALQVKALGDDGTFEGYGSVFGNVDSYGEKVMPGAFVESLARHKREGSNVLMLWQHDPYQPIGVWEDLAEDAKGLWGKGRLVLEVEKAREAHALLKASAIGGLSIGYREEDTDQDGAVRLLKKLYLHEISLVSFPANRRARVESVKSADRMEDFARRLRDGDPMPIKEFEDILRDAGVPKAMAVQIASVGYAKAIRSESEGEKANEPAAFLKALLGG</sequence>
<accession>A0A9E7A0H8</accession>